<dbReference type="EMBL" id="RJUF01000040">
    <property type="protein sequence ID" value="MCP9763800.1"/>
    <property type="molecule type" value="Genomic_DNA"/>
</dbReference>
<dbReference type="SUPFAM" id="SSF49464">
    <property type="entry name" value="Carboxypeptidase regulatory domain-like"/>
    <property type="match status" value="1"/>
</dbReference>
<dbReference type="InterPro" id="IPR008969">
    <property type="entry name" value="CarboxyPept-like_regulatory"/>
</dbReference>
<organism evidence="2 3">
    <name type="scientific">Lacihabitans soyangensis</name>
    <dbReference type="NCBI Taxonomy" id="869394"/>
    <lineage>
        <taxon>Bacteria</taxon>
        <taxon>Pseudomonadati</taxon>
        <taxon>Bacteroidota</taxon>
        <taxon>Cytophagia</taxon>
        <taxon>Cytophagales</taxon>
        <taxon>Leadbetterellaceae</taxon>
        <taxon>Lacihabitans</taxon>
    </lineage>
</organism>
<sequence>MKTNMLRHSLLISLILFLNFNVFGQKILGTVVDKNQNPLEMASVMLLNAKDSSLVSFVSSASTGAFEIYDAPKGDFLIQITYLGYENFWKKLTLGADAVNLGTIILKENTKELQSLVVSDYGSPMEFGKDTVSYNAAAFKIKPGDVVEDLLKKLPGVEVERDGSVKAFGENVQNVLVDGKEFFGKDTKIATKNLDADAVEKVQVFDKKSDMAEFTGIEDGQDERTINLKLKPGKKAGYFGTAELAGGTGERFKERASINRFSPKSRISFIGLANNINEQNFSMQDYISFMGGIGSMMSGGGMNINLGENGGLPMGLINNQGVQKSFAGGLNYSKDLNKKTSLVSSVFFNDFFNDLNNNATRENFLKDASYLSKILGNQSSNNLSTSFNLKLSSKISAFQNVIFRLDGGLGSNRMNSVSSDVSLRNDNSKINENNSIYDISGKNYRLTPDLTYQQKFSKLGRSMVMKAKTNISHTANDADLDANYTFYSDQLTTRQILQNQQSANEGMSYDLNAAYIEPLGKKRYVEFSAGLNDQNNKLNTDFFDIINDALVYNLNFSTWYNRDYINRKTGLKYSSTQTKYNWAAGFKYENSLLKGTVNNENTNIKNQFSAVLPELYYNYEFGNGHNFNLDYTTDMAEPSLLQLQPIVNNSDPLNIYKGNPSLSNEYKHNLSMRYMKYNAFEFRMFYASLRAGFTHNKINNSINIDEFFVRTMSPMNSKNEQSGSGRIEYSTPIKPLKVKTKVTLRSNVSNGYSLINNVWNQTTIFGKGINFSVENRKKAKLDVLAGIRYYRSDSRYSENANLGQFYTETTLFVEGSLNIGENMILKTNFDNVSYQQSFSKDAVNVPLLKVNLTTFVDKNKKLRLTAEIFDILNQNKGISRNSNLSYNEISQTNVLGRYFLFGLSYNIKGFKKAHGIEIKMGDRD</sequence>
<evidence type="ECO:0000313" key="2">
    <source>
        <dbReference type="EMBL" id="MCP9763800.1"/>
    </source>
</evidence>
<evidence type="ECO:0000259" key="1">
    <source>
        <dbReference type="Pfam" id="PF14905"/>
    </source>
</evidence>
<dbReference type="Proteomes" id="UP001204144">
    <property type="component" value="Unassembled WGS sequence"/>
</dbReference>
<dbReference type="Pfam" id="PF13715">
    <property type="entry name" value="CarbopepD_reg_2"/>
    <property type="match status" value="1"/>
</dbReference>
<protein>
    <submittedName>
        <fullName evidence="2">TonB-dependent receptor</fullName>
    </submittedName>
</protein>
<dbReference type="RefSeq" id="WP_255037568.1">
    <property type="nucleotide sequence ID" value="NZ_RJUF01000040.1"/>
</dbReference>
<dbReference type="InterPro" id="IPR041700">
    <property type="entry name" value="OMP_b-brl_3"/>
</dbReference>
<accession>A0AAE3H6A9</accession>
<comment type="caution">
    <text evidence="2">The sequence shown here is derived from an EMBL/GenBank/DDBJ whole genome shotgun (WGS) entry which is preliminary data.</text>
</comment>
<proteinExistence type="predicted"/>
<reference evidence="2 3" key="1">
    <citation type="submission" date="2018-11" db="EMBL/GenBank/DDBJ databases">
        <title>Novel bacteria species description.</title>
        <authorList>
            <person name="Han J.-H."/>
        </authorList>
    </citation>
    <scope>NUCLEOTIDE SEQUENCE [LARGE SCALE GENOMIC DNA]</scope>
    <source>
        <strain evidence="2 3">KCTC23259</strain>
    </source>
</reference>
<name>A0AAE3H6A9_9BACT</name>
<keyword evidence="3" id="KW-1185">Reference proteome</keyword>
<dbReference type="AlphaFoldDB" id="A0AAE3H6A9"/>
<dbReference type="Pfam" id="PF14905">
    <property type="entry name" value="OMP_b-brl_3"/>
    <property type="match status" value="1"/>
</dbReference>
<gene>
    <name evidence="2" type="ORF">EGI31_12630</name>
</gene>
<feature type="domain" description="Outer membrane protein beta-barrel" evidence="1">
    <location>
        <begin position="454"/>
        <end position="905"/>
    </location>
</feature>
<keyword evidence="2" id="KW-0675">Receptor</keyword>
<dbReference type="SUPFAM" id="SSF56935">
    <property type="entry name" value="Porins"/>
    <property type="match status" value="1"/>
</dbReference>
<evidence type="ECO:0000313" key="3">
    <source>
        <dbReference type="Proteomes" id="UP001204144"/>
    </source>
</evidence>